<accession>S4PAL5</accession>
<reference evidence="1" key="2">
    <citation type="submission" date="2013-05" db="EMBL/GenBank/DDBJ databases">
        <authorList>
            <person name="Carter J.-M."/>
            <person name="Baker S.C."/>
            <person name="Pink R."/>
            <person name="Carter D.R.F."/>
            <person name="Collins A."/>
            <person name="Tomlin J."/>
            <person name="Gibbs M."/>
            <person name="Breuker C.J."/>
        </authorList>
    </citation>
    <scope>NUCLEOTIDE SEQUENCE</scope>
    <source>
        <tissue evidence="1">Ovary</tissue>
    </source>
</reference>
<protein>
    <submittedName>
        <fullName evidence="1">Uncharacterized protein</fullName>
    </submittedName>
</protein>
<reference evidence="1" key="1">
    <citation type="journal article" date="2013" name="BMC Genomics">
        <title>Unscrambling butterfly oogenesis.</title>
        <authorList>
            <person name="Carter J.M."/>
            <person name="Baker S.C."/>
            <person name="Pink R."/>
            <person name="Carter D.R."/>
            <person name="Collins A."/>
            <person name="Tomlin J."/>
            <person name="Gibbs M."/>
            <person name="Breuker C.J."/>
        </authorList>
    </citation>
    <scope>NUCLEOTIDE SEQUENCE</scope>
    <source>
        <tissue evidence="1">Ovary</tissue>
    </source>
</reference>
<proteinExistence type="predicted"/>
<organism evidence="1">
    <name type="scientific">Pararge aegeria</name>
    <name type="common">speckled wood butterfly</name>
    <dbReference type="NCBI Taxonomy" id="116150"/>
    <lineage>
        <taxon>Eukaryota</taxon>
        <taxon>Metazoa</taxon>
        <taxon>Ecdysozoa</taxon>
        <taxon>Arthropoda</taxon>
        <taxon>Hexapoda</taxon>
        <taxon>Insecta</taxon>
        <taxon>Pterygota</taxon>
        <taxon>Neoptera</taxon>
        <taxon>Endopterygota</taxon>
        <taxon>Lepidoptera</taxon>
        <taxon>Glossata</taxon>
        <taxon>Ditrysia</taxon>
        <taxon>Papilionoidea</taxon>
        <taxon>Nymphalidae</taxon>
        <taxon>Satyrinae</taxon>
        <taxon>Satyrini</taxon>
        <taxon>Parargina</taxon>
        <taxon>Pararge</taxon>
    </lineage>
</organism>
<evidence type="ECO:0000313" key="1">
    <source>
        <dbReference type="EMBL" id="JAA83885.1"/>
    </source>
</evidence>
<dbReference type="AlphaFoldDB" id="S4PAL5"/>
<name>S4PAL5_9NEOP</name>
<sequence>MLPRDEHRVLRGVSRVTLRGTEIIERIATSALSLVRTQGHRQKEFVRLSTSSHAYEEVIILMFLSKISKVA</sequence>
<dbReference type="EMBL" id="GAIX01008675">
    <property type="protein sequence ID" value="JAA83885.1"/>
    <property type="molecule type" value="Transcribed_RNA"/>
</dbReference>
<feature type="non-terminal residue" evidence="1">
    <location>
        <position position="71"/>
    </location>
</feature>